<accession>A0A848B8A1</accession>
<gene>
    <name evidence="1" type="ORF">HF878_08330</name>
</gene>
<dbReference type="AlphaFoldDB" id="A0A848B8A1"/>
<protein>
    <submittedName>
        <fullName evidence="1">Uncharacterized protein</fullName>
    </submittedName>
</protein>
<keyword evidence="2" id="KW-1185">Reference proteome</keyword>
<dbReference type="Proteomes" id="UP000543804">
    <property type="component" value="Unassembled WGS sequence"/>
</dbReference>
<organism evidence="1 2">
    <name type="scientific">Selenomonas bovis</name>
    <dbReference type="NCBI Taxonomy" id="416586"/>
    <lineage>
        <taxon>Bacteria</taxon>
        <taxon>Bacillati</taxon>
        <taxon>Bacillota</taxon>
        <taxon>Negativicutes</taxon>
        <taxon>Selenomonadales</taxon>
        <taxon>Selenomonadaceae</taxon>
        <taxon>Selenomonas</taxon>
    </lineage>
</organism>
<name>A0A848B8A1_9FIRM</name>
<evidence type="ECO:0000313" key="1">
    <source>
        <dbReference type="EMBL" id="NMD99468.1"/>
    </source>
</evidence>
<proteinExistence type="predicted"/>
<comment type="caution">
    <text evidence="1">The sequence shown here is derived from an EMBL/GenBank/DDBJ whole genome shotgun (WGS) entry which is preliminary data.</text>
</comment>
<dbReference type="EMBL" id="JABAFA010000033">
    <property type="protein sequence ID" value="NMD99468.1"/>
    <property type="molecule type" value="Genomic_DNA"/>
</dbReference>
<sequence length="61" mass="6800">MRATAESRLVRYYLTPNMLVIADICLPPLAALAPHELINLLALLEGDVRRHAQLFAEMRGA</sequence>
<reference evidence="1 2" key="1">
    <citation type="submission" date="2020-04" db="EMBL/GenBank/DDBJ databases">
        <authorList>
            <person name="Hitch T.C.A."/>
            <person name="Wylensek D."/>
            <person name="Clavel T."/>
        </authorList>
    </citation>
    <scope>NUCLEOTIDE SEQUENCE [LARGE SCALE GENOMIC DNA]</scope>
    <source>
        <strain evidence="1 2">PG-130-P53-12</strain>
    </source>
</reference>
<evidence type="ECO:0000313" key="2">
    <source>
        <dbReference type="Proteomes" id="UP000543804"/>
    </source>
</evidence>